<accession>A0A2S4W735</accession>
<organism evidence="1 2">
    <name type="scientific">Puccinia striiformis</name>
    <dbReference type="NCBI Taxonomy" id="27350"/>
    <lineage>
        <taxon>Eukaryota</taxon>
        <taxon>Fungi</taxon>
        <taxon>Dikarya</taxon>
        <taxon>Basidiomycota</taxon>
        <taxon>Pucciniomycotina</taxon>
        <taxon>Pucciniomycetes</taxon>
        <taxon>Pucciniales</taxon>
        <taxon>Pucciniaceae</taxon>
        <taxon>Puccinia</taxon>
    </lineage>
</organism>
<comment type="caution">
    <text evidence="1">The sequence shown here is derived from an EMBL/GenBank/DDBJ whole genome shotgun (WGS) entry which is preliminary data.</text>
</comment>
<dbReference type="EMBL" id="PKSL01000002">
    <property type="protein sequence ID" value="POW17581.1"/>
    <property type="molecule type" value="Genomic_DNA"/>
</dbReference>
<name>A0A2S4W735_9BASI</name>
<protein>
    <submittedName>
        <fullName evidence="1">Uncharacterized protein</fullName>
    </submittedName>
</protein>
<evidence type="ECO:0000313" key="2">
    <source>
        <dbReference type="Proteomes" id="UP000239156"/>
    </source>
</evidence>
<dbReference type="VEuPathDB" id="FungiDB:PSHT_13523"/>
<proteinExistence type="predicted"/>
<dbReference type="Proteomes" id="UP000239156">
    <property type="component" value="Unassembled WGS sequence"/>
</dbReference>
<keyword evidence="2" id="KW-1185">Reference proteome</keyword>
<gene>
    <name evidence="1" type="ORF">PSTT_00327</name>
</gene>
<dbReference type="AlphaFoldDB" id="A0A2S4W735"/>
<reference evidence="1" key="1">
    <citation type="submission" date="2017-12" db="EMBL/GenBank/DDBJ databases">
        <title>Gene loss provides genomic basis for host adaptation in cereal stripe rust fungi.</title>
        <authorList>
            <person name="Xia C."/>
        </authorList>
    </citation>
    <scope>NUCLEOTIDE SEQUENCE [LARGE SCALE GENOMIC DNA]</scope>
    <source>
        <strain evidence="1">93-210</strain>
    </source>
</reference>
<sequence length="198" mass="22057">MKRYVIGISSLQLDCSLGPGYGFKRAKSKMEVTGCLNILNAYVCGEEDTHVFIFKLIGTRNHDTRGCLLVLALVFLPIFEKSQATIPNGTTFHTQVFNSGRSVVSQSSPSIIVRRHESHRQPSAPAVKSGRAEQSSFWTSLWKRDDEQECEDNHDCLLPAKAHLQPGLPGPRFGSEIKNKLLMMIVIAASDFLLKIRL</sequence>
<evidence type="ECO:0000313" key="1">
    <source>
        <dbReference type="EMBL" id="POW17581.1"/>
    </source>
</evidence>
<dbReference type="VEuPathDB" id="FungiDB:PSTT_00327"/>